<dbReference type="Proteomes" id="UP001157002">
    <property type="component" value="Segment"/>
</dbReference>
<dbReference type="KEGG" id="vg:80545070"/>
<reference evidence="1 2" key="1">
    <citation type="submission" date="2022-05" db="EMBL/GenBank/DDBJ databases">
        <title>Diverse viruses of marine archaea discovered using metagenomics.</title>
        <authorList>
            <person name="Zhou Y."/>
        </authorList>
    </citation>
    <scope>NUCLEOTIDE SEQUENCE [LARGE SCALE GENOMIC DNA]</scope>
    <source>
        <strain evidence="1">YSH_150918</strain>
    </source>
</reference>
<organism evidence="1 2">
    <name type="scientific">Poseidoniales virus YSH_150918</name>
    <dbReference type="NCBI Taxonomy" id="3071324"/>
    <lineage>
        <taxon>Viruses</taxon>
        <taxon>Duplodnaviria</taxon>
        <taxon>Heunggongvirae</taxon>
        <taxon>Uroviricota</taxon>
        <taxon>Caudoviricetes</taxon>
        <taxon>Magrovirales</taxon>
        <taxon>Aoguangviridae</taxon>
        <taxon>Aobingvirus</taxon>
        <taxon>Aobingvirus yangshanense</taxon>
    </lineage>
</organism>
<sequence length="38" mass="4190">MVIIQCKTCNKGIGVSPHNFNNMVIFCMDCENNGVGEE</sequence>
<protein>
    <submittedName>
        <fullName evidence="1">Uncharacterized protein</fullName>
    </submittedName>
</protein>
<proteinExistence type="predicted"/>
<name>A0A976YF40_9CAUD</name>
<dbReference type="GeneID" id="80545070"/>
<evidence type="ECO:0000313" key="2">
    <source>
        <dbReference type="Proteomes" id="UP001157002"/>
    </source>
</evidence>
<keyword evidence="2" id="KW-1185">Reference proteome</keyword>
<dbReference type="RefSeq" id="YP_010806109.1">
    <property type="nucleotide sequence ID" value="NC_077214.1"/>
</dbReference>
<evidence type="ECO:0000313" key="1">
    <source>
        <dbReference type="EMBL" id="UVF62515.1"/>
    </source>
</evidence>
<dbReference type="EMBL" id="ON649702">
    <property type="protein sequence ID" value="UVF62515.1"/>
    <property type="molecule type" value="Genomic_DNA"/>
</dbReference>
<accession>A0A976YF40</accession>